<dbReference type="EMBL" id="LNQR01000151">
    <property type="protein sequence ID" value="KWT73747.1"/>
    <property type="molecule type" value="Genomic_DNA"/>
</dbReference>
<keyword evidence="1" id="KW-0472">Membrane</keyword>
<dbReference type="Pfam" id="PF13490">
    <property type="entry name" value="zf-HC2"/>
    <property type="match status" value="1"/>
</dbReference>
<dbReference type="InterPro" id="IPR041916">
    <property type="entry name" value="Anti_sigma_zinc_sf"/>
</dbReference>
<reference evidence="3 4" key="1">
    <citation type="submission" date="2015-11" db="EMBL/GenBank/DDBJ databases">
        <authorList>
            <person name="Lin W."/>
        </authorList>
    </citation>
    <scope>NUCLEOTIDE SEQUENCE [LARGE SCALE GENOMIC DNA]</scope>
    <source>
        <strain evidence="3 4">HCH-1</strain>
    </source>
</reference>
<sequence>MKSEHDEIKDMLHEYLHGTLSDEKAALVKGHLSGCDDCAHEVNIAVALLKIVAPDPGAVYFNNLTKTVLSTARANTPKKFNLWKYIFRPIPIAAAASLCLVIYLTIFNLGNFRNSHPKQVQIASNTQNNITRNYVTHHTQNTNIVMDTSATDDTLYSLLMEEDYDDGFTSVYGGYDHDDDSYEE</sequence>
<keyword evidence="1 3" id="KW-0812">Transmembrane</keyword>
<gene>
    <name evidence="3" type="ORF">ASN18_3369</name>
</gene>
<keyword evidence="1" id="KW-1133">Transmembrane helix</keyword>
<keyword evidence="4" id="KW-1185">Reference proteome</keyword>
<feature type="transmembrane region" description="Helical" evidence="1">
    <location>
        <begin position="85"/>
        <end position="109"/>
    </location>
</feature>
<comment type="caution">
    <text evidence="3">The sequence shown here is derived from an EMBL/GenBank/DDBJ whole genome shotgun (WGS) entry which is preliminary data.</text>
</comment>
<accession>A0ABR5SAM4</accession>
<evidence type="ECO:0000256" key="1">
    <source>
        <dbReference type="SAM" id="Phobius"/>
    </source>
</evidence>
<dbReference type="RefSeq" id="WP_085053951.1">
    <property type="nucleotide sequence ID" value="NZ_LNQR01000151.1"/>
</dbReference>
<evidence type="ECO:0000313" key="4">
    <source>
        <dbReference type="Proteomes" id="UP000060487"/>
    </source>
</evidence>
<feature type="domain" description="Putative zinc-finger" evidence="2">
    <location>
        <begin position="6"/>
        <end position="39"/>
    </location>
</feature>
<evidence type="ECO:0000313" key="3">
    <source>
        <dbReference type="EMBL" id="KWT73747.1"/>
    </source>
</evidence>
<protein>
    <submittedName>
        <fullName evidence="3">Transmembrane transcriptional regulator (Anti-sigma factor)</fullName>
    </submittedName>
</protein>
<dbReference type="Proteomes" id="UP000060487">
    <property type="component" value="Unassembled WGS sequence"/>
</dbReference>
<organism evidence="3 4">
    <name type="scientific">Candidatus Magnetominusculus xianensis</name>
    <dbReference type="NCBI Taxonomy" id="1748249"/>
    <lineage>
        <taxon>Bacteria</taxon>
        <taxon>Pseudomonadati</taxon>
        <taxon>Nitrospirota</taxon>
        <taxon>Nitrospiria</taxon>
        <taxon>Nitrospirales</taxon>
        <taxon>Nitrospiraceae</taxon>
        <taxon>Candidatus Magnetominusculus</taxon>
    </lineage>
</organism>
<evidence type="ECO:0000259" key="2">
    <source>
        <dbReference type="Pfam" id="PF13490"/>
    </source>
</evidence>
<dbReference type="Gene3D" id="1.10.10.1320">
    <property type="entry name" value="Anti-sigma factor, zinc-finger domain"/>
    <property type="match status" value="1"/>
</dbReference>
<dbReference type="InterPro" id="IPR027383">
    <property type="entry name" value="Znf_put"/>
</dbReference>
<proteinExistence type="predicted"/>
<name>A0ABR5SAM4_9BACT</name>